<dbReference type="AlphaFoldDB" id="A0A060NYC4"/>
<dbReference type="EMBL" id="AP014569">
    <property type="protein sequence ID" value="BAO83854.1"/>
    <property type="molecule type" value="Genomic_DNA"/>
</dbReference>
<sequence length="161" mass="17752">MPAADVLRMAEETGAIPYDIPGVEYGHRGELCSFDTFLDRHDLKDPALRQLAVIVRGADTDRLDLAPQCANLLARERPLDSKQMRLDLASPSVHECGKLWEYAVYVTDVDYPLESIAQLYRDRAAVGKAASHANQTTLYLTNAASMVAAWALRAHRLAAGE</sequence>
<dbReference type="STRING" id="1458426.SMCB_1626"/>
<organism evidence="2 3">
    <name type="scientific">Serpentinimonas maccroryi</name>
    <dbReference type="NCBI Taxonomy" id="1458426"/>
    <lineage>
        <taxon>Bacteria</taxon>
        <taxon>Pseudomonadati</taxon>
        <taxon>Pseudomonadota</taxon>
        <taxon>Betaproteobacteria</taxon>
        <taxon>Burkholderiales</taxon>
        <taxon>Comamonadaceae</taxon>
        <taxon>Serpentinimonas</taxon>
    </lineage>
</organism>
<keyword evidence="3" id="KW-1185">Reference proteome</keyword>
<dbReference type="HOGENOM" id="CLU_1640882_0_0_4"/>
<evidence type="ECO:0000313" key="3">
    <source>
        <dbReference type="Proteomes" id="UP000066014"/>
    </source>
</evidence>
<protein>
    <submittedName>
        <fullName evidence="2">Uncharacterized conserved protein</fullName>
    </submittedName>
</protein>
<proteinExistence type="predicted"/>
<accession>A0A060NYC4</accession>
<dbReference type="Proteomes" id="UP000066014">
    <property type="component" value="Chromosome"/>
</dbReference>
<evidence type="ECO:0000313" key="2">
    <source>
        <dbReference type="EMBL" id="BAO83854.1"/>
    </source>
</evidence>
<evidence type="ECO:0000259" key="1">
    <source>
        <dbReference type="Pfam" id="PF09828"/>
    </source>
</evidence>
<dbReference type="KEGG" id="cbab:SMCB_1626"/>
<feature type="domain" description="ChrB C-terminal" evidence="1">
    <location>
        <begin position="11"/>
        <end position="75"/>
    </location>
</feature>
<dbReference type="InterPro" id="IPR018634">
    <property type="entry name" value="ChrB_C"/>
</dbReference>
<gene>
    <name evidence="2" type="ORF">SMCB_1626</name>
</gene>
<reference evidence="2 3" key="1">
    <citation type="journal article" date="2014" name="Nat. Commun.">
        <title>Physiological and genomic features of highly alkaliphilic hydrogen-utilizing Betaproteobacteria from a continental serpentinizing site.</title>
        <authorList>
            <person name="Suzuki S."/>
            <person name="Kuenen J.G."/>
            <person name="Schipper K."/>
            <person name="van der Velde S."/>
            <person name="Ishii S."/>
            <person name="Wu A."/>
            <person name="Sorokin D.Y."/>
            <person name="Tenney A."/>
            <person name="Meng X.Y."/>
            <person name="Morrill P.L."/>
            <person name="Kamagata Y."/>
            <person name="Muyzer G."/>
            <person name="Nealson K.H."/>
        </authorList>
    </citation>
    <scope>NUCLEOTIDE SEQUENCE [LARGE SCALE GENOMIC DNA]</scope>
    <source>
        <strain evidence="2 3">B1</strain>
    </source>
</reference>
<name>A0A060NYC4_9BURK</name>
<dbReference type="Pfam" id="PF09828">
    <property type="entry name" value="ChrB_C"/>
    <property type="match status" value="1"/>
</dbReference>